<dbReference type="AlphaFoldDB" id="A0A8D1SJU9"/>
<keyword evidence="1" id="KW-0472">Membrane</keyword>
<name>A0A8D1SJU9_PIG</name>
<reference evidence="2" key="1">
    <citation type="submission" date="2025-08" db="UniProtKB">
        <authorList>
            <consortium name="Ensembl"/>
        </authorList>
    </citation>
    <scope>IDENTIFICATION</scope>
</reference>
<sequence length="185" mass="20897">MVDEIVSLISLSDFSLLVYRNAVNFCVLILYPATLSNSRVSSDSVRVESLGFARYSIMSSANSDSFTSSFPIWMPFISFTSLIAVARTSKTMLKSSGESGHPCLVPNLSGNSFSFSALRMMFSVGLSYVAFIMLRWVPAMPTFGRFFFFFFLIRNGCWILSKAFSASIERIIWFLFFRLFMCVSH</sequence>
<feature type="transmembrane region" description="Helical" evidence="1">
    <location>
        <begin position="117"/>
        <end position="137"/>
    </location>
</feature>
<keyword evidence="1" id="KW-0812">Transmembrane</keyword>
<feature type="transmembrane region" description="Helical" evidence="1">
    <location>
        <begin position="143"/>
        <end position="161"/>
    </location>
</feature>
<evidence type="ECO:0000313" key="3">
    <source>
        <dbReference type="Proteomes" id="UP000694724"/>
    </source>
</evidence>
<feature type="transmembrane region" description="Helical" evidence="1">
    <location>
        <begin position="68"/>
        <end position="86"/>
    </location>
</feature>
<accession>A0A8D1SJU9</accession>
<proteinExistence type="predicted"/>
<evidence type="ECO:0000313" key="2">
    <source>
        <dbReference type="Ensembl" id="ENSSSCP00055049283.1"/>
    </source>
</evidence>
<protein>
    <submittedName>
        <fullName evidence="2">Uncharacterized protein</fullName>
    </submittedName>
</protein>
<dbReference type="Ensembl" id="ENSSSCT00055061421.1">
    <property type="protein sequence ID" value="ENSSSCP00055049283.1"/>
    <property type="gene ID" value="ENSSSCG00055030775.1"/>
</dbReference>
<organism evidence="2 3">
    <name type="scientific">Sus scrofa</name>
    <name type="common">Pig</name>
    <dbReference type="NCBI Taxonomy" id="9823"/>
    <lineage>
        <taxon>Eukaryota</taxon>
        <taxon>Metazoa</taxon>
        <taxon>Chordata</taxon>
        <taxon>Craniata</taxon>
        <taxon>Vertebrata</taxon>
        <taxon>Euteleostomi</taxon>
        <taxon>Mammalia</taxon>
        <taxon>Eutheria</taxon>
        <taxon>Laurasiatheria</taxon>
        <taxon>Artiodactyla</taxon>
        <taxon>Suina</taxon>
        <taxon>Suidae</taxon>
        <taxon>Sus</taxon>
    </lineage>
</organism>
<evidence type="ECO:0000256" key="1">
    <source>
        <dbReference type="SAM" id="Phobius"/>
    </source>
</evidence>
<dbReference type="Proteomes" id="UP000694724">
    <property type="component" value="Unplaced"/>
</dbReference>
<keyword evidence="1" id="KW-1133">Transmembrane helix</keyword>